<proteinExistence type="predicted"/>
<organism evidence="2">
    <name type="scientific">Arundo donax</name>
    <name type="common">Giant reed</name>
    <name type="synonym">Donax arundinaceus</name>
    <dbReference type="NCBI Taxonomy" id="35708"/>
    <lineage>
        <taxon>Eukaryota</taxon>
        <taxon>Viridiplantae</taxon>
        <taxon>Streptophyta</taxon>
        <taxon>Embryophyta</taxon>
        <taxon>Tracheophyta</taxon>
        <taxon>Spermatophyta</taxon>
        <taxon>Magnoliopsida</taxon>
        <taxon>Liliopsida</taxon>
        <taxon>Poales</taxon>
        <taxon>Poaceae</taxon>
        <taxon>PACMAD clade</taxon>
        <taxon>Arundinoideae</taxon>
        <taxon>Arundineae</taxon>
        <taxon>Arundo</taxon>
    </lineage>
</organism>
<name>A0A0A9ASZ2_ARUDO</name>
<feature type="domain" description="Transposase Tnp1/En/Spm-like" evidence="1">
    <location>
        <begin position="70"/>
        <end position="134"/>
    </location>
</feature>
<sequence length="156" mass="17102">MYQLFTEQKTSQWYLQCAHGAEKHAINQSCSKAAKIGGEGLRGAITSTNGTIKKSKVTTTTNETIQVGKVFLQATTRPYSHVAKATVEGGDLSELIGGVQLGSQCYKVVIYSAICRDANLFRSHKNLRRIGDAVGHSIAWPSQWCKKFHQSRSLGK</sequence>
<protein>
    <recommendedName>
        <fullName evidence="1">Transposase Tnp1/En/Spm-like domain-containing protein</fullName>
    </recommendedName>
</protein>
<reference evidence="2" key="2">
    <citation type="journal article" date="2015" name="Data Brief">
        <title>Shoot transcriptome of the giant reed, Arundo donax.</title>
        <authorList>
            <person name="Barrero R.A."/>
            <person name="Guerrero F.D."/>
            <person name="Moolhuijzen P."/>
            <person name="Goolsby J.A."/>
            <person name="Tidwell J."/>
            <person name="Bellgard S.E."/>
            <person name="Bellgard M.I."/>
        </authorList>
    </citation>
    <scope>NUCLEOTIDE SEQUENCE</scope>
    <source>
        <tissue evidence="2">Shoot tissue taken approximately 20 cm above the soil surface</tissue>
    </source>
</reference>
<accession>A0A0A9ASZ2</accession>
<dbReference type="InterPro" id="IPR004264">
    <property type="entry name" value="Transposase_23"/>
</dbReference>
<evidence type="ECO:0000259" key="1">
    <source>
        <dbReference type="Pfam" id="PF03017"/>
    </source>
</evidence>
<evidence type="ECO:0000313" key="2">
    <source>
        <dbReference type="EMBL" id="JAD52025.1"/>
    </source>
</evidence>
<dbReference type="AlphaFoldDB" id="A0A0A9ASZ2"/>
<dbReference type="Pfam" id="PF03017">
    <property type="entry name" value="Transposase_23"/>
    <property type="match status" value="1"/>
</dbReference>
<reference evidence="2" key="1">
    <citation type="submission" date="2014-09" db="EMBL/GenBank/DDBJ databases">
        <authorList>
            <person name="Magalhaes I.L.F."/>
            <person name="Oliveira U."/>
            <person name="Santos F.R."/>
            <person name="Vidigal T.H.D.A."/>
            <person name="Brescovit A.D."/>
            <person name="Santos A.J."/>
        </authorList>
    </citation>
    <scope>NUCLEOTIDE SEQUENCE</scope>
    <source>
        <tissue evidence="2">Shoot tissue taken approximately 20 cm above the soil surface</tissue>
    </source>
</reference>
<dbReference type="EMBL" id="GBRH01245870">
    <property type="protein sequence ID" value="JAD52025.1"/>
    <property type="molecule type" value="Transcribed_RNA"/>
</dbReference>